<keyword evidence="5 8" id="KW-0812">Transmembrane</keyword>
<evidence type="ECO:0000256" key="7">
    <source>
        <dbReference type="ARBA" id="ARBA00023136"/>
    </source>
</evidence>
<feature type="transmembrane region" description="Helical" evidence="8">
    <location>
        <begin position="87"/>
        <end position="110"/>
    </location>
</feature>
<dbReference type="EMBL" id="LAJE02000192">
    <property type="protein sequence ID" value="OEO30671.1"/>
    <property type="molecule type" value="Genomic_DNA"/>
</dbReference>
<keyword evidence="3" id="KW-1003">Cell membrane</keyword>
<protein>
    <submittedName>
        <fullName evidence="9">Sugar ABC transporter permease</fullName>
    </submittedName>
</protein>
<dbReference type="Proteomes" id="UP000095463">
    <property type="component" value="Unassembled WGS sequence"/>
</dbReference>
<proteinExistence type="predicted"/>
<feature type="transmembrane region" description="Helical" evidence="8">
    <location>
        <begin position="122"/>
        <end position="146"/>
    </location>
</feature>
<dbReference type="GO" id="GO:0005886">
    <property type="term" value="C:plasma membrane"/>
    <property type="evidence" value="ECO:0007669"/>
    <property type="project" value="UniProtKB-SubCell"/>
</dbReference>
<feature type="transmembrane region" description="Helical" evidence="8">
    <location>
        <begin position="235"/>
        <end position="255"/>
    </location>
</feature>
<gene>
    <name evidence="9" type="ORF">VW23_020120</name>
</gene>
<feature type="transmembrane region" description="Helical" evidence="8">
    <location>
        <begin position="267"/>
        <end position="297"/>
    </location>
</feature>
<dbReference type="RefSeq" id="WP_055887016.1">
    <property type="nucleotide sequence ID" value="NZ_LAJE02000192.1"/>
</dbReference>
<keyword evidence="7 8" id="KW-0472">Membrane</keyword>
<dbReference type="GO" id="GO:0022857">
    <property type="term" value="F:transmembrane transporter activity"/>
    <property type="evidence" value="ECO:0007669"/>
    <property type="project" value="InterPro"/>
</dbReference>
<evidence type="ECO:0000313" key="10">
    <source>
        <dbReference type="Proteomes" id="UP000095463"/>
    </source>
</evidence>
<evidence type="ECO:0000256" key="2">
    <source>
        <dbReference type="ARBA" id="ARBA00022448"/>
    </source>
</evidence>
<evidence type="ECO:0000256" key="5">
    <source>
        <dbReference type="ARBA" id="ARBA00022692"/>
    </source>
</evidence>
<reference evidence="9 10" key="1">
    <citation type="journal article" date="2015" name="Genome Announc.">
        <title>Genome Assemblies of Three Soil-Associated Devosia species: D. insulae, D. limi, and D. soli.</title>
        <authorList>
            <person name="Hassan Y.I."/>
            <person name="Lepp D."/>
            <person name="Zhou T."/>
        </authorList>
    </citation>
    <scope>NUCLEOTIDE SEQUENCE [LARGE SCALE GENOMIC DNA]</scope>
    <source>
        <strain evidence="9 10">DS-56</strain>
    </source>
</reference>
<evidence type="ECO:0000256" key="3">
    <source>
        <dbReference type="ARBA" id="ARBA00022475"/>
    </source>
</evidence>
<dbReference type="PANTHER" id="PTHR32196:SF21">
    <property type="entry name" value="ABC TRANSPORTER PERMEASE PROTEIN YPHD-RELATED"/>
    <property type="match status" value="1"/>
</dbReference>
<keyword evidence="6 8" id="KW-1133">Transmembrane helix</keyword>
<evidence type="ECO:0000256" key="1">
    <source>
        <dbReference type="ARBA" id="ARBA00004651"/>
    </source>
</evidence>
<evidence type="ECO:0000256" key="6">
    <source>
        <dbReference type="ARBA" id="ARBA00022989"/>
    </source>
</evidence>
<dbReference type="Pfam" id="PF02653">
    <property type="entry name" value="BPD_transp_2"/>
    <property type="match status" value="1"/>
</dbReference>
<evidence type="ECO:0000256" key="8">
    <source>
        <dbReference type="SAM" id="Phobius"/>
    </source>
</evidence>
<dbReference type="AlphaFoldDB" id="A0A1E5XQ18"/>
<dbReference type="PANTHER" id="PTHR32196">
    <property type="entry name" value="ABC TRANSPORTER PERMEASE PROTEIN YPHD-RELATED-RELATED"/>
    <property type="match status" value="1"/>
</dbReference>
<keyword evidence="10" id="KW-1185">Reference proteome</keyword>
<keyword evidence="4" id="KW-0997">Cell inner membrane</keyword>
<comment type="caution">
    <text evidence="9">The sequence shown here is derived from an EMBL/GenBank/DDBJ whole genome shotgun (WGS) entry which is preliminary data.</text>
</comment>
<feature type="transmembrane region" description="Helical" evidence="8">
    <location>
        <begin position="28"/>
        <end position="50"/>
    </location>
</feature>
<keyword evidence="2" id="KW-0813">Transport</keyword>
<dbReference type="CDD" id="cd06579">
    <property type="entry name" value="TM_PBP1_transp_AraH_like"/>
    <property type="match status" value="1"/>
</dbReference>
<evidence type="ECO:0000313" key="9">
    <source>
        <dbReference type="EMBL" id="OEO30671.1"/>
    </source>
</evidence>
<feature type="transmembrane region" description="Helical" evidence="8">
    <location>
        <begin position="304"/>
        <end position="327"/>
    </location>
</feature>
<name>A0A1E5XQ18_9HYPH</name>
<dbReference type="OrthoDB" id="6384190at2"/>
<accession>A0A1E5XQ18</accession>
<sequence>MTTDTSLKDAIDQQTHRGFLAWLISRQIFWILLAVIIAIIAMMLLTKTFATPQNLFNVTRNFAFVGIVGLGMTAVIITGGIDLSVGATVLISAMTTTIIMHAGLPITLAIPASIAASLLVGLINGVLIAIVGMPAFVVTLGMMSIARSIGMVMSNNALIYEFGPDQAILFSIGGGSVVVGGLPIPNPLIVMVLLALITGFALRWTRWGRHLYAIGGNEKAAVLTGVPVKAVKISVYMFVAFCAGLTGFLQTGWLGSVTTGFGTGLELTVIAATVIGGASLAGGTGTALGAVVGAALIEIIRNSLTLLGISTFWQGTFVGSFIILAVASNLLRNKDTGE</sequence>
<feature type="transmembrane region" description="Helical" evidence="8">
    <location>
        <begin position="62"/>
        <end position="81"/>
    </location>
</feature>
<dbReference type="InterPro" id="IPR001851">
    <property type="entry name" value="ABC_transp_permease"/>
</dbReference>
<evidence type="ECO:0000256" key="4">
    <source>
        <dbReference type="ARBA" id="ARBA00022519"/>
    </source>
</evidence>
<comment type="subcellular location">
    <subcellularLocation>
        <location evidence="1">Cell membrane</location>
        <topology evidence="1">Multi-pass membrane protein</topology>
    </subcellularLocation>
</comment>
<organism evidence="9 10">
    <name type="scientific">Devosia insulae DS-56</name>
    <dbReference type="NCBI Taxonomy" id="1116389"/>
    <lineage>
        <taxon>Bacteria</taxon>
        <taxon>Pseudomonadati</taxon>
        <taxon>Pseudomonadota</taxon>
        <taxon>Alphaproteobacteria</taxon>
        <taxon>Hyphomicrobiales</taxon>
        <taxon>Devosiaceae</taxon>
        <taxon>Devosia</taxon>
    </lineage>
</organism>
<feature type="transmembrane region" description="Helical" evidence="8">
    <location>
        <begin position="184"/>
        <end position="202"/>
    </location>
</feature>